<name>A0A6J7BFI2_9ZZZZ</name>
<organism evidence="1">
    <name type="scientific">freshwater metagenome</name>
    <dbReference type="NCBI Taxonomy" id="449393"/>
    <lineage>
        <taxon>unclassified sequences</taxon>
        <taxon>metagenomes</taxon>
        <taxon>ecological metagenomes</taxon>
    </lineage>
</organism>
<proteinExistence type="predicted"/>
<dbReference type="EMBL" id="CAFAZY010000113">
    <property type="protein sequence ID" value="CAB4843980.1"/>
    <property type="molecule type" value="Genomic_DNA"/>
</dbReference>
<sequence length="395" mass="40655">MKRFLTLVLISTLVATPSTQAAPKKIAVKALNLVTTISNQEEVAGFVVSAKTIIIFGTSVDKSFARAVDTNGQELWNIPLDPNSPSIASAGAVDSAGNIWIAGSTSLLRPKPTPSATSTPLNPDALINTPDSFNPDLSAVALWKIPSGTSNPILYTAQQSAPVLITAITADKNGISLVGLTQSAKGSSGFVISANALGDFGKPLLIGAISTVLDAVVRHSDGTLTVTGASSETLGGKKLVGSIDGVVIKISKTNTILSVVRSSAPKAERNWGSATSALLLGGSVVTGVKTESAVTKFSNSYAPTWTYRFASTGPTLTLGSTYAFFVSKGAIPQLNNWEPKSLQALLLTFDTKGLISGAFSAGINQREIVGLSSSKELGVVCLTASAEAISIFTLG</sequence>
<accession>A0A6J7BFI2</accession>
<dbReference type="AlphaFoldDB" id="A0A6J7BFI2"/>
<reference evidence="1" key="1">
    <citation type="submission" date="2020-05" db="EMBL/GenBank/DDBJ databases">
        <authorList>
            <person name="Chiriac C."/>
            <person name="Salcher M."/>
            <person name="Ghai R."/>
            <person name="Kavagutti S V."/>
        </authorList>
    </citation>
    <scope>NUCLEOTIDE SEQUENCE</scope>
</reference>
<gene>
    <name evidence="1" type="ORF">UFOPK3255_00828</name>
</gene>
<protein>
    <submittedName>
        <fullName evidence="1">Unannotated protein</fullName>
    </submittedName>
</protein>
<evidence type="ECO:0000313" key="1">
    <source>
        <dbReference type="EMBL" id="CAB4843980.1"/>
    </source>
</evidence>